<evidence type="ECO:0000259" key="2">
    <source>
        <dbReference type="Pfam" id="PF08327"/>
    </source>
</evidence>
<proteinExistence type="inferred from homology"/>
<organism evidence="3 4">
    <name type="scientific">Micromonospora fulviviridis</name>
    <dbReference type="NCBI Taxonomy" id="47860"/>
    <lineage>
        <taxon>Bacteria</taxon>
        <taxon>Bacillati</taxon>
        <taxon>Actinomycetota</taxon>
        <taxon>Actinomycetes</taxon>
        <taxon>Micromonosporales</taxon>
        <taxon>Micromonosporaceae</taxon>
        <taxon>Micromonospora</taxon>
    </lineage>
</organism>
<accession>A0ABV2VMT8</accession>
<evidence type="ECO:0000256" key="1">
    <source>
        <dbReference type="ARBA" id="ARBA00006817"/>
    </source>
</evidence>
<dbReference type="SUPFAM" id="SSF55961">
    <property type="entry name" value="Bet v1-like"/>
    <property type="match status" value="1"/>
</dbReference>
<sequence>MPDGYLKLPDDWVRVMVSVPAPVDEVWEAVTDPRRVAQWFGHLSAPMTTGASTRVDFGDGDFFDIEVDHVEPRDRLLFRWSFLGVGPECQVGWTLTGGAEATTLTVDDSCPGRPGSEVAQLKAGWLDFVGRLARYLETGRPSRYDWRQEIDGSVVLPNGSWHPLREETVVDWLPIATDGAGPGWFFVVDEEGPRRFTLRDWQLDREQTLDFAVEIPGARTVTVCQVRTDPGERGRTLSVSHQGWHRLGLSDLQERTLRHRFAATWTAALALAEECARTRQELP</sequence>
<evidence type="ECO:0000313" key="3">
    <source>
        <dbReference type="EMBL" id="MEU0154118.1"/>
    </source>
</evidence>
<dbReference type="Gene3D" id="3.30.530.20">
    <property type="match status" value="1"/>
</dbReference>
<dbReference type="Pfam" id="PF08327">
    <property type="entry name" value="AHSA1"/>
    <property type="match status" value="1"/>
</dbReference>
<dbReference type="InterPro" id="IPR013538">
    <property type="entry name" value="ASHA1/2-like_C"/>
</dbReference>
<dbReference type="EMBL" id="JBEXRX010000060">
    <property type="protein sequence ID" value="MEU0154118.1"/>
    <property type="molecule type" value="Genomic_DNA"/>
</dbReference>
<protein>
    <submittedName>
        <fullName evidence="3">SRPBCC domain-containing protein</fullName>
    </submittedName>
</protein>
<comment type="similarity">
    <text evidence="1">Belongs to the AHA1 family.</text>
</comment>
<dbReference type="RefSeq" id="WP_355665844.1">
    <property type="nucleotide sequence ID" value="NZ_JBEXRX010000060.1"/>
</dbReference>
<evidence type="ECO:0000313" key="4">
    <source>
        <dbReference type="Proteomes" id="UP001550348"/>
    </source>
</evidence>
<dbReference type="Proteomes" id="UP001550348">
    <property type="component" value="Unassembled WGS sequence"/>
</dbReference>
<keyword evidence="4" id="KW-1185">Reference proteome</keyword>
<name>A0ABV2VMT8_9ACTN</name>
<dbReference type="InterPro" id="IPR023393">
    <property type="entry name" value="START-like_dom_sf"/>
</dbReference>
<gene>
    <name evidence="3" type="ORF">ABZ071_19715</name>
</gene>
<feature type="domain" description="Activator of Hsp90 ATPase homologue 1/2-like C-terminal" evidence="2">
    <location>
        <begin position="21"/>
        <end position="137"/>
    </location>
</feature>
<reference evidence="3 4" key="1">
    <citation type="submission" date="2024-06" db="EMBL/GenBank/DDBJ databases">
        <title>The Natural Products Discovery Center: Release of the First 8490 Sequenced Strains for Exploring Actinobacteria Biosynthetic Diversity.</title>
        <authorList>
            <person name="Kalkreuter E."/>
            <person name="Kautsar S.A."/>
            <person name="Yang D."/>
            <person name="Bader C.D."/>
            <person name="Teijaro C.N."/>
            <person name="Fluegel L."/>
            <person name="Davis C.M."/>
            <person name="Simpson J.R."/>
            <person name="Lauterbach L."/>
            <person name="Steele A.D."/>
            <person name="Gui C."/>
            <person name="Meng S."/>
            <person name="Li G."/>
            <person name="Viehrig K."/>
            <person name="Ye F."/>
            <person name="Su P."/>
            <person name="Kiefer A.F."/>
            <person name="Nichols A."/>
            <person name="Cepeda A.J."/>
            <person name="Yan W."/>
            <person name="Fan B."/>
            <person name="Jiang Y."/>
            <person name="Adhikari A."/>
            <person name="Zheng C.-J."/>
            <person name="Schuster L."/>
            <person name="Cowan T.M."/>
            <person name="Smanski M.J."/>
            <person name="Chevrette M.G."/>
            <person name="De Carvalho L.P.S."/>
            <person name="Shen B."/>
        </authorList>
    </citation>
    <scope>NUCLEOTIDE SEQUENCE [LARGE SCALE GENOMIC DNA]</scope>
    <source>
        <strain evidence="3 4">NPDC006286</strain>
    </source>
</reference>
<dbReference type="CDD" id="cd07814">
    <property type="entry name" value="SRPBCC_CalC_Aha1-like"/>
    <property type="match status" value="1"/>
</dbReference>
<comment type="caution">
    <text evidence="3">The sequence shown here is derived from an EMBL/GenBank/DDBJ whole genome shotgun (WGS) entry which is preliminary data.</text>
</comment>